<comment type="similarity">
    <text evidence="2 9">Belongs to the intercrine beta (chemokine CC) family.</text>
</comment>
<evidence type="ECO:0000256" key="7">
    <source>
        <dbReference type="ARBA" id="ARBA00023157"/>
    </source>
</evidence>
<evidence type="ECO:0000256" key="5">
    <source>
        <dbReference type="ARBA" id="ARBA00022525"/>
    </source>
</evidence>
<evidence type="ECO:0000256" key="3">
    <source>
        <dbReference type="ARBA" id="ARBA00022500"/>
    </source>
</evidence>
<evidence type="ECO:0000259" key="11">
    <source>
        <dbReference type="SMART" id="SM00199"/>
    </source>
</evidence>
<keyword evidence="6" id="KW-0732">Signal</keyword>
<evidence type="ECO:0000256" key="2">
    <source>
        <dbReference type="ARBA" id="ARBA00010868"/>
    </source>
</evidence>
<evidence type="ECO:0000256" key="10">
    <source>
        <dbReference type="SAM" id="Phobius"/>
    </source>
</evidence>
<proteinExistence type="inferred from homology"/>
<evidence type="ECO:0000256" key="1">
    <source>
        <dbReference type="ARBA" id="ARBA00004613"/>
    </source>
</evidence>
<dbReference type="InterPro" id="IPR039809">
    <property type="entry name" value="Chemokine_b/g/d"/>
</dbReference>
<evidence type="ECO:0000313" key="13">
    <source>
        <dbReference type="Proteomes" id="UP001501920"/>
    </source>
</evidence>
<dbReference type="Gene3D" id="2.40.50.40">
    <property type="match status" value="1"/>
</dbReference>
<dbReference type="GO" id="GO:0006955">
    <property type="term" value="P:immune response"/>
    <property type="evidence" value="ECO:0007669"/>
    <property type="project" value="InterPro"/>
</dbReference>
<accession>A0AAR2IMV8</accession>
<dbReference type="InterPro" id="IPR001811">
    <property type="entry name" value="Chemokine_IL8-like_dom"/>
</dbReference>
<dbReference type="AlphaFoldDB" id="A0AAR2IMV8"/>
<keyword evidence="13" id="KW-1185">Reference proteome</keyword>
<dbReference type="InterPro" id="IPR000827">
    <property type="entry name" value="Chemokine_CC_CS"/>
</dbReference>
<dbReference type="GO" id="GO:0008009">
    <property type="term" value="F:chemokine activity"/>
    <property type="evidence" value="ECO:0007669"/>
    <property type="project" value="InterPro"/>
</dbReference>
<dbReference type="PANTHER" id="PTHR12015:SF108">
    <property type="entry name" value="C-C MOTIF CHEMOKINE 20"/>
    <property type="match status" value="1"/>
</dbReference>
<organism evidence="12 13">
    <name type="scientific">Pygocentrus nattereri</name>
    <name type="common">Red-bellied piranha</name>
    <dbReference type="NCBI Taxonomy" id="42514"/>
    <lineage>
        <taxon>Eukaryota</taxon>
        <taxon>Metazoa</taxon>
        <taxon>Chordata</taxon>
        <taxon>Craniata</taxon>
        <taxon>Vertebrata</taxon>
        <taxon>Euteleostomi</taxon>
        <taxon>Actinopterygii</taxon>
        <taxon>Neopterygii</taxon>
        <taxon>Teleostei</taxon>
        <taxon>Ostariophysi</taxon>
        <taxon>Characiformes</taxon>
        <taxon>Characoidei</taxon>
        <taxon>Pygocentrus</taxon>
    </lineage>
</organism>
<feature type="transmembrane region" description="Helical" evidence="10">
    <location>
        <begin position="47"/>
        <end position="64"/>
    </location>
</feature>
<comment type="subcellular location">
    <subcellularLocation>
        <location evidence="1 9">Secreted</location>
    </subcellularLocation>
</comment>
<dbReference type="PANTHER" id="PTHR12015">
    <property type="entry name" value="SMALL INDUCIBLE CYTOKINE A"/>
    <property type="match status" value="1"/>
</dbReference>
<reference evidence="12" key="2">
    <citation type="submission" date="2025-08" db="UniProtKB">
        <authorList>
            <consortium name="Ensembl"/>
        </authorList>
    </citation>
    <scope>IDENTIFICATION</scope>
</reference>
<dbReference type="FunFam" id="2.40.50.40:FF:000012">
    <property type="entry name" value="C-C motif chemokine"/>
    <property type="match status" value="1"/>
</dbReference>
<reference evidence="12" key="3">
    <citation type="submission" date="2025-09" db="UniProtKB">
        <authorList>
            <consortium name="Ensembl"/>
        </authorList>
    </citation>
    <scope>IDENTIFICATION</scope>
</reference>
<evidence type="ECO:0000256" key="6">
    <source>
        <dbReference type="ARBA" id="ARBA00022729"/>
    </source>
</evidence>
<evidence type="ECO:0000256" key="8">
    <source>
        <dbReference type="ARBA" id="ARBA00023198"/>
    </source>
</evidence>
<dbReference type="Ensembl" id="ENSPNAT00000067616.1">
    <property type="protein sequence ID" value="ENSPNAP00000041035.1"/>
    <property type="gene ID" value="ENSPNAG00000030164.1"/>
</dbReference>
<sequence length="135" mass="14971">MPGVRASLTDLEAPSSEINKAFHQLHHLVWSLSTSASDSFRYTMTKLFLVLPTALVLLCVWVSLGEASPVKCCTTFSLNPLPLNRLKHFAIQDATTVCRLNAVIFTTVKNRKICANPDAQWVKNAVSHLSKYTIV</sequence>
<keyword evidence="10" id="KW-0472">Membrane</keyword>
<dbReference type="GO" id="GO:0006954">
    <property type="term" value="P:inflammatory response"/>
    <property type="evidence" value="ECO:0007669"/>
    <property type="project" value="UniProtKB-KW"/>
</dbReference>
<keyword evidence="10" id="KW-1133">Transmembrane helix</keyword>
<keyword evidence="7" id="KW-1015">Disulfide bond</keyword>
<reference evidence="12 13" key="1">
    <citation type="submission" date="2020-10" db="EMBL/GenBank/DDBJ databases">
        <title>Pygocentrus nattereri (red-bellied piranha) genome, fPygNat1, primary haplotype.</title>
        <authorList>
            <person name="Myers G."/>
            <person name="Meyer A."/>
            <person name="Karagic N."/>
            <person name="Pippel M."/>
            <person name="Winkler S."/>
            <person name="Tracey A."/>
            <person name="Wood J."/>
            <person name="Formenti G."/>
            <person name="Howe K."/>
            <person name="Fedrigo O."/>
            <person name="Jarvis E.D."/>
        </authorList>
    </citation>
    <scope>NUCLEOTIDE SEQUENCE [LARGE SCALE GENOMIC DNA]</scope>
</reference>
<dbReference type="Pfam" id="PF00048">
    <property type="entry name" value="IL8"/>
    <property type="match status" value="1"/>
</dbReference>
<protein>
    <recommendedName>
        <fullName evidence="9">C-C motif chemokine</fullName>
    </recommendedName>
</protein>
<dbReference type="GeneTree" id="ENSGT01040000240916"/>
<evidence type="ECO:0000256" key="4">
    <source>
        <dbReference type="ARBA" id="ARBA00022514"/>
    </source>
</evidence>
<evidence type="ECO:0000313" key="12">
    <source>
        <dbReference type="Ensembl" id="ENSPNAP00000041035.1"/>
    </source>
</evidence>
<feature type="domain" description="Chemokine interleukin-8-like" evidence="11">
    <location>
        <begin position="69"/>
        <end position="129"/>
    </location>
</feature>
<evidence type="ECO:0000256" key="9">
    <source>
        <dbReference type="RuleBase" id="RU361150"/>
    </source>
</evidence>
<dbReference type="SUPFAM" id="SSF54117">
    <property type="entry name" value="Interleukin 8-like chemokines"/>
    <property type="match status" value="1"/>
</dbReference>
<dbReference type="SMART" id="SM00199">
    <property type="entry name" value="SCY"/>
    <property type="match status" value="1"/>
</dbReference>
<keyword evidence="8" id="KW-0395">Inflammatory response</keyword>
<dbReference type="InterPro" id="IPR036048">
    <property type="entry name" value="Interleukin_8-like_sf"/>
</dbReference>
<name>A0AAR2IMV8_PYGNA</name>
<dbReference type="PROSITE" id="PS00472">
    <property type="entry name" value="SMALL_CYTOKINES_CC"/>
    <property type="match status" value="1"/>
</dbReference>
<keyword evidence="4 9" id="KW-0202">Cytokine</keyword>
<dbReference type="Proteomes" id="UP001501920">
    <property type="component" value="Chromosome 19"/>
</dbReference>
<keyword evidence="5 9" id="KW-0964">Secreted</keyword>
<keyword evidence="10" id="KW-0812">Transmembrane</keyword>
<keyword evidence="3 9" id="KW-0145">Chemotaxis</keyword>
<dbReference type="GO" id="GO:0005615">
    <property type="term" value="C:extracellular space"/>
    <property type="evidence" value="ECO:0007669"/>
    <property type="project" value="UniProtKB-KW"/>
</dbReference>